<gene>
    <name evidence="1" type="ORF">BsIDN1_28720</name>
</gene>
<organism evidence="1 2">
    <name type="scientific">Bacillus safensis</name>
    <dbReference type="NCBI Taxonomy" id="561879"/>
    <lineage>
        <taxon>Bacteria</taxon>
        <taxon>Bacillati</taxon>
        <taxon>Bacillota</taxon>
        <taxon>Bacilli</taxon>
        <taxon>Bacillales</taxon>
        <taxon>Bacillaceae</taxon>
        <taxon>Bacillus</taxon>
    </lineage>
</organism>
<name>A0A5S9MAS2_BACIA</name>
<accession>A0A5S9MAS2</accession>
<dbReference type="Gene3D" id="2.60.40.2560">
    <property type="match status" value="1"/>
</dbReference>
<dbReference type="EMBL" id="AP021906">
    <property type="protein sequence ID" value="BBP89254.1"/>
    <property type="molecule type" value="Genomic_DNA"/>
</dbReference>
<evidence type="ECO:0000313" key="1">
    <source>
        <dbReference type="EMBL" id="BBP89254.1"/>
    </source>
</evidence>
<dbReference type="AlphaFoldDB" id="A0A5S9MAS2"/>
<evidence type="ECO:0000313" key="2">
    <source>
        <dbReference type="Proteomes" id="UP000464658"/>
    </source>
</evidence>
<dbReference type="Proteomes" id="UP000464658">
    <property type="component" value="Chromosome"/>
</dbReference>
<dbReference type="Pfam" id="PF21160">
    <property type="entry name" value="PrkC-like_PASTA-like"/>
    <property type="match status" value="1"/>
</dbReference>
<protein>
    <submittedName>
        <fullName evidence="1">Uncharacterized protein</fullName>
    </submittedName>
</protein>
<proteinExistence type="predicted"/>
<sequence>MTVQISIDDAEHSISDSYETFNITAPTERTIKFKIEPGQKGYYQVTVDDKVVSSKTIEYPDDE</sequence>
<reference evidence="1 2" key="1">
    <citation type="submission" date="2019-12" db="EMBL/GenBank/DDBJ databases">
        <title>Full genome sequence of a Bacillus safensis strain isolated from commercially available natto in Indonesia.</title>
        <authorList>
            <person name="Yoshida M."/>
            <person name="Uomi M."/>
            <person name="Waturangi D."/>
            <person name="Ekaputri J.J."/>
            <person name="Setiamarga D.H.E."/>
        </authorList>
    </citation>
    <scope>NUCLEOTIDE SEQUENCE [LARGE SCALE GENOMIC DNA]</scope>
    <source>
        <strain evidence="1 2">IDN1</strain>
    </source>
</reference>